<reference evidence="7 8" key="1">
    <citation type="submission" date="2019-09" db="EMBL/GenBank/DDBJ databases">
        <title>Isolation and complete genome sequencing of Methylocystis species.</title>
        <authorList>
            <person name="Rumah B.L."/>
            <person name="Stead C.E."/>
            <person name="Stevens B.C."/>
            <person name="Minton N.P."/>
            <person name="Grosse-Honebrink A."/>
            <person name="Zhang Y."/>
        </authorList>
    </citation>
    <scope>NUCLEOTIDE SEQUENCE [LARGE SCALE GENOMIC DNA]</scope>
    <source>
        <strain evidence="7 8">BRCS2</strain>
    </source>
</reference>
<dbReference type="PANTHER" id="PTHR36449:SF1">
    <property type="entry name" value="ACETYLTRANSFERASE"/>
    <property type="match status" value="1"/>
</dbReference>
<comment type="catalytic activity">
    <reaction evidence="5">
        <text>glycyl-tRNA(Gly) + acetyl-CoA = N-acetylglycyl-tRNA(Gly) + CoA + H(+)</text>
        <dbReference type="Rhea" id="RHEA:81867"/>
        <dbReference type="Rhea" id="RHEA-COMP:9683"/>
        <dbReference type="Rhea" id="RHEA-COMP:19766"/>
        <dbReference type="ChEBI" id="CHEBI:15378"/>
        <dbReference type="ChEBI" id="CHEBI:57287"/>
        <dbReference type="ChEBI" id="CHEBI:57288"/>
        <dbReference type="ChEBI" id="CHEBI:78522"/>
        <dbReference type="ChEBI" id="CHEBI:232036"/>
    </reaction>
</comment>
<dbReference type="InterPro" id="IPR000182">
    <property type="entry name" value="GNAT_dom"/>
</dbReference>
<dbReference type="Proteomes" id="UP000422569">
    <property type="component" value="Chromosome"/>
</dbReference>
<dbReference type="AlphaFoldDB" id="A0A6B8M454"/>
<dbReference type="Pfam" id="PF00583">
    <property type="entry name" value="Acetyltransf_1"/>
    <property type="match status" value="1"/>
</dbReference>
<gene>
    <name evidence="7" type="ORF">F7D14_06350</name>
</gene>
<evidence type="ECO:0000256" key="2">
    <source>
        <dbReference type="ARBA" id="ARBA00022649"/>
    </source>
</evidence>
<protein>
    <submittedName>
        <fullName evidence="7">GNAT family N-acetyltransferase</fullName>
    </submittedName>
</protein>
<accession>A0A6B8M454</accession>
<dbReference type="KEGG" id="mpar:F7D14_06350"/>
<keyword evidence="8" id="KW-1185">Reference proteome</keyword>
<dbReference type="RefSeq" id="WP_016921922.1">
    <property type="nucleotide sequence ID" value="NZ_CP044331.1"/>
</dbReference>
<keyword evidence="4" id="KW-0012">Acyltransferase</keyword>
<evidence type="ECO:0000259" key="6">
    <source>
        <dbReference type="Pfam" id="PF00583"/>
    </source>
</evidence>
<organism evidence="7 8">
    <name type="scientific">Methylocystis parvus</name>
    <dbReference type="NCBI Taxonomy" id="134"/>
    <lineage>
        <taxon>Bacteria</taxon>
        <taxon>Pseudomonadati</taxon>
        <taxon>Pseudomonadota</taxon>
        <taxon>Alphaproteobacteria</taxon>
        <taxon>Hyphomicrobiales</taxon>
        <taxon>Methylocystaceae</taxon>
        <taxon>Methylocystis</taxon>
    </lineage>
</organism>
<evidence type="ECO:0000256" key="4">
    <source>
        <dbReference type="ARBA" id="ARBA00023315"/>
    </source>
</evidence>
<evidence type="ECO:0000256" key="5">
    <source>
        <dbReference type="ARBA" id="ARBA00049880"/>
    </source>
</evidence>
<evidence type="ECO:0000256" key="1">
    <source>
        <dbReference type="ARBA" id="ARBA00022491"/>
    </source>
</evidence>
<sequence>MTDATQKLDLKDIRISPLTDGLILKGFSCGDYGIDRFIANKSMKYQSSYRARFFCAHSKTGSTVLGLYSLTLLIEQTDKLLADEKRHYQNEKHFPAIYIQSLAVLSRYQGGGLGTILLINALTRAHMIAQNVAVFGVALRSLNDDTTRLYKRYGFCIRDDGANPLMVLPIWSLDDIFKNARA</sequence>
<evidence type="ECO:0000256" key="3">
    <source>
        <dbReference type="ARBA" id="ARBA00022679"/>
    </source>
</evidence>
<dbReference type="InterPro" id="IPR016181">
    <property type="entry name" value="Acyl_CoA_acyltransferase"/>
</dbReference>
<keyword evidence="1" id="KW-0678">Repressor</keyword>
<dbReference type="PANTHER" id="PTHR36449">
    <property type="entry name" value="ACETYLTRANSFERASE-RELATED"/>
    <property type="match status" value="1"/>
</dbReference>
<dbReference type="SUPFAM" id="SSF55729">
    <property type="entry name" value="Acyl-CoA N-acyltransferases (Nat)"/>
    <property type="match status" value="1"/>
</dbReference>
<dbReference type="GO" id="GO:0016747">
    <property type="term" value="F:acyltransferase activity, transferring groups other than amino-acyl groups"/>
    <property type="evidence" value="ECO:0007669"/>
    <property type="project" value="InterPro"/>
</dbReference>
<name>A0A6B8M454_9HYPH</name>
<keyword evidence="2" id="KW-1277">Toxin-antitoxin system</keyword>
<keyword evidence="3 7" id="KW-0808">Transferase</keyword>
<evidence type="ECO:0000313" key="8">
    <source>
        <dbReference type="Proteomes" id="UP000422569"/>
    </source>
</evidence>
<dbReference type="CDD" id="cd04301">
    <property type="entry name" value="NAT_SF"/>
    <property type="match status" value="1"/>
</dbReference>
<proteinExistence type="predicted"/>
<dbReference type="EMBL" id="CP044331">
    <property type="protein sequence ID" value="QGM97135.1"/>
    <property type="molecule type" value="Genomic_DNA"/>
</dbReference>
<feature type="domain" description="N-acetyltransferase" evidence="6">
    <location>
        <begin position="93"/>
        <end position="155"/>
    </location>
</feature>
<dbReference type="Gene3D" id="3.40.630.30">
    <property type="match status" value="1"/>
</dbReference>
<evidence type="ECO:0000313" key="7">
    <source>
        <dbReference type="EMBL" id="QGM97135.1"/>
    </source>
</evidence>